<sequence length="260" mass="29000">MHFLLVCIVTGSLGQIVASQEAIKNISLKAPEYILPCYRHDPDIDNCLEGTFNHLRPYLVNGLEEINVPAIDPLFIQRLIMENGHGPFKIKALFKNVTVKGPSNYTVGRIKSDLDNYILDVDLKLPEIEVSGKYEVGGTVLLFPIRSAGDFWAAFSDVNATAKIYGKEVVNKEGLKFMRIEKLNIDFDLDKSKFKIRDLINLGNLLGAAINQFLNTNGHEIIAEMKPAASRSISAHFKSFLNAAFLKVPLQVWLPDTQPS</sequence>
<dbReference type="Gene3D" id="3.15.10.30">
    <property type="entry name" value="Haemolymph juvenile hormone binding protein"/>
    <property type="match status" value="1"/>
</dbReference>
<accession>A0A1W4WAM3</accession>
<dbReference type="Proteomes" id="UP000192223">
    <property type="component" value="Unplaced"/>
</dbReference>
<dbReference type="InParanoid" id="A0A1W4WAM3"/>
<dbReference type="Pfam" id="PF06585">
    <property type="entry name" value="JHBP"/>
    <property type="match status" value="1"/>
</dbReference>
<dbReference type="SMART" id="SM00700">
    <property type="entry name" value="JHBP"/>
    <property type="match status" value="1"/>
</dbReference>
<dbReference type="FunFam" id="3.15.10.30:FF:000001">
    <property type="entry name" value="Takeout-like protein 1"/>
    <property type="match status" value="1"/>
</dbReference>
<feature type="chain" id="PRO_5010702519" evidence="4">
    <location>
        <begin position="20"/>
        <end position="260"/>
    </location>
</feature>
<evidence type="ECO:0000313" key="6">
    <source>
        <dbReference type="RefSeq" id="XP_018321059.1"/>
    </source>
</evidence>
<dbReference type="KEGG" id="apln:108734143"/>
<dbReference type="GO" id="GO:0007623">
    <property type="term" value="P:circadian rhythm"/>
    <property type="evidence" value="ECO:0007669"/>
    <property type="project" value="UniProtKB-ARBA"/>
</dbReference>
<evidence type="ECO:0000256" key="4">
    <source>
        <dbReference type="SAM" id="SignalP"/>
    </source>
</evidence>
<organism evidence="5 6">
    <name type="scientific">Agrilus planipennis</name>
    <name type="common">Emerald ash borer</name>
    <name type="synonym">Agrilus marcopoli</name>
    <dbReference type="NCBI Taxonomy" id="224129"/>
    <lineage>
        <taxon>Eukaryota</taxon>
        <taxon>Metazoa</taxon>
        <taxon>Ecdysozoa</taxon>
        <taxon>Arthropoda</taxon>
        <taxon>Hexapoda</taxon>
        <taxon>Insecta</taxon>
        <taxon>Pterygota</taxon>
        <taxon>Neoptera</taxon>
        <taxon>Endopterygota</taxon>
        <taxon>Coleoptera</taxon>
        <taxon>Polyphaga</taxon>
        <taxon>Elateriformia</taxon>
        <taxon>Buprestoidea</taxon>
        <taxon>Buprestidae</taxon>
        <taxon>Agrilinae</taxon>
        <taxon>Agrilus</taxon>
    </lineage>
</organism>
<dbReference type="RefSeq" id="XP_018321059.1">
    <property type="nucleotide sequence ID" value="XM_018465557.2"/>
</dbReference>
<evidence type="ECO:0000256" key="1">
    <source>
        <dbReference type="ARBA" id="ARBA00022729"/>
    </source>
</evidence>
<comment type="similarity">
    <text evidence="3">Belongs to the TO family.</text>
</comment>
<gene>
    <name evidence="6" type="primary">LOC108734143</name>
</gene>
<dbReference type="InterPro" id="IPR038606">
    <property type="entry name" value="To_sf"/>
</dbReference>
<keyword evidence="5" id="KW-1185">Reference proteome</keyword>
<dbReference type="AlphaFoldDB" id="A0A1W4WAM3"/>
<proteinExistence type="inferred from homology"/>
<feature type="signal peptide" evidence="4">
    <location>
        <begin position="1"/>
        <end position="19"/>
    </location>
</feature>
<dbReference type="FunCoup" id="A0A1W4WAM3">
    <property type="interactions" value="16"/>
</dbReference>
<evidence type="ECO:0000313" key="5">
    <source>
        <dbReference type="Proteomes" id="UP000192223"/>
    </source>
</evidence>
<keyword evidence="1 4" id="KW-0732">Signal</keyword>
<dbReference type="GO" id="GO:0005615">
    <property type="term" value="C:extracellular space"/>
    <property type="evidence" value="ECO:0007669"/>
    <property type="project" value="TreeGrafter"/>
</dbReference>
<dbReference type="PANTHER" id="PTHR11008">
    <property type="entry name" value="PROTEIN TAKEOUT-LIKE PROTEIN"/>
    <property type="match status" value="1"/>
</dbReference>
<dbReference type="OrthoDB" id="8185598at2759"/>
<evidence type="ECO:0000256" key="3">
    <source>
        <dbReference type="ARBA" id="ARBA00060902"/>
    </source>
</evidence>
<dbReference type="STRING" id="224129.A0A1W4WAM3"/>
<keyword evidence="2" id="KW-0090">Biological rhythms</keyword>
<reference evidence="6" key="1">
    <citation type="submission" date="2025-08" db="UniProtKB">
        <authorList>
            <consortium name="RefSeq"/>
        </authorList>
    </citation>
    <scope>IDENTIFICATION</scope>
    <source>
        <tissue evidence="6">Entire body</tissue>
    </source>
</reference>
<evidence type="ECO:0000256" key="2">
    <source>
        <dbReference type="ARBA" id="ARBA00023108"/>
    </source>
</evidence>
<dbReference type="GeneID" id="108734143"/>
<name>A0A1W4WAM3_AGRPL</name>
<dbReference type="InterPro" id="IPR010562">
    <property type="entry name" value="Haemolymph_juvenile_hormone-bd"/>
</dbReference>
<dbReference type="PANTHER" id="PTHR11008:SF35">
    <property type="entry name" value="PROTEIN TAKEOUT-LIKE PROTEIN"/>
    <property type="match status" value="1"/>
</dbReference>
<protein>
    <submittedName>
        <fullName evidence="6">Circadian clock-controlled protein-like</fullName>
    </submittedName>
</protein>